<sequence length="652" mass="72598">MSGSKSRPQKGSSVETSPMTLSSPQIPMAGSVQHQEKLRVCQKVIEQLCEDWPELNEDGERKAKVHDLILRLPRQYGLDAHHLEDIETHVRLLERASTKDAPVVHVREVLVGGEEEEEEGSEGESDTDIGGKEEEEDANREDVSMSSANEESGQSARYKSQAKAILQQNHQQQQLQQTRGLRRPIFGSSLTLSSFQPGSPSSRGGSMSGRSIDNNTNNRNSVEGTYEIAVCGGNKPRTLSRISTTLFDVGLNIAEAHVFCTSDGFVLDVFVAQGWRENDAKGLEAMLQSTFDQFNWGDAVSSRKLQQQKKSGGAVDSAPAHPKRKSEDVSQKKNNGRDRRALIDDRSVSPMPSEWEIDEKLLTYSEKIAQGAFGVLYLGQYCGQEVAVKVLKTPKNESHDDLKREFQQELSTLRKVHHKNVIQLIGAITKGPMLCLVTEFMHGGSMLSFLHKNAPLKLSQIVKYSTGVTLGLDYLHKINIVHRDVKTANLLMDENDVVKIADFGVARVMAKDGVMTAETGTYRWMAPEVIAHQVYNHKCDVYSFAITLWELVTGGDIPYSGYTPLQAAVGVVQRGMRPTIPQSCHPVLAHTIQYSWQADMNTRPEFEQIVEMLRDINVTDDGKKDENNGLMSRFRSMGFAGSKKKQNKELKQ</sequence>
<gene>
    <name evidence="10" type="ORF">Bathy03g03110</name>
</gene>
<feature type="region of interest" description="Disordered" evidence="7">
    <location>
        <begin position="109"/>
        <end position="220"/>
    </location>
</feature>
<dbReference type="eggNOG" id="KOG0192">
    <property type="taxonomic scope" value="Eukaryota"/>
</dbReference>
<evidence type="ECO:0000259" key="8">
    <source>
        <dbReference type="PROSITE" id="PS50011"/>
    </source>
</evidence>
<dbReference type="GO" id="GO:0004674">
    <property type="term" value="F:protein serine/threonine kinase activity"/>
    <property type="evidence" value="ECO:0007669"/>
    <property type="project" value="UniProtKB-EC"/>
</dbReference>
<dbReference type="InterPro" id="IPR051681">
    <property type="entry name" value="Ser/Thr_Kinases-Pseudokinases"/>
</dbReference>
<organism evidence="10 11">
    <name type="scientific">Bathycoccus prasinos</name>
    <dbReference type="NCBI Taxonomy" id="41875"/>
    <lineage>
        <taxon>Eukaryota</taxon>
        <taxon>Viridiplantae</taxon>
        <taxon>Chlorophyta</taxon>
        <taxon>Mamiellophyceae</taxon>
        <taxon>Mamiellales</taxon>
        <taxon>Bathycoccaceae</taxon>
        <taxon>Bathycoccus</taxon>
    </lineage>
</organism>
<feature type="domain" description="ACT" evidence="9">
    <location>
        <begin position="227"/>
        <end position="302"/>
    </location>
</feature>
<feature type="compositionally biased region" description="Basic and acidic residues" evidence="7">
    <location>
        <begin position="325"/>
        <end position="345"/>
    </location>
</feature>
<keyword evidence="3" id="KW-0418">Kinase</keyword>
<evidence type="ECO:0000256" key="5">
    <source>
        <dbReference type="ARBA" id="ARBA00047899"/>
    </source>
</evidence>
<evidence type="ECO:0000256" key="7">
    <source>
        <dbReference type="SAM" id="MobiDB-lite"/>
    </source>
</evidence>
<dbReference type="InterPro" id="IPR008271">
    <property type="entry name" value="Ser/Thr_kinase_AS"/>
</dbReference>
<dbReference type="AlphaFoldDB" id="K8ET70"/>
<evidence type="ECO:0000256" key="3">
    <source>
        <dbReference type="ARBA" id="ARBA00022777"/>
    </source>
</evidence>
<feature type="region of interest" description="Disordered" evidence="7">
    <location>
        <begin position="305"/>
        <end position="345"/>
    </location>
</feature>
<dbReference type="PROSITE" id="PS50011">
    <property type="entry name" value="PROTEIN_KINASE_DOM"/>
    <property type="match status" value="1"/>
</dbReference>
<dbReference type="KEGG" id="bpg:Bathy03g03110"/>
<feature type="domain" description="Protein kinase" evidence="8">
    <location>
        <begin position="362"/>
        <end position="618"/>
    </location>
</feature>
<dbReference type="InterPro" id="IPR045865">
    <property type="entry name" value="ACT-like_dom_sf"/>
</dbReference>
<dbReference type="GeneID" id="19016848"/>
<dbReference type="InterPro" id="IPR000719">
    <property type="entry name" value="Prot_kinase_dom"/>
</dbReference>
<dbReference type="Pfam" id="PF07714">
    <property type="entry name" value="PK_Tyr_Ser-Thr"/>
    <property type="match status" value="1"/>
</dbReference>
<dbReference type="SUPFAM" id="SSF55021">
    <property type="entry name" value="ACT-like"/>
    <property type="match status" value="1"/>
</dbReference>
<dbReference type="InterPro" id="IPR001245">
    <property type="entry name" value="Ser-Thr/Tyr_kinase_cat_dom"/>
</dbReference>
<keyword evidence="11" id="KW-1185">Reference proteome</keyword>
<evidence type="ECO:0000256" key="1">
    <source>
        <dbReference type="ARBA" id="ARBA00022679"/>
    </source>
</evidence>
<dbReference type="InterPro" id="IPR011009">
    <property type="entry name" value="Kinase-like_dom_sf"/>
</dbReference>
<feature type="compositionally biased region" description="Acidic residues" evidence="7">
    <location>
        <begin position="113"/>
        <end position="139"/>
    </location>
</feature>
<dbReference type="Gene3D" id="1.10.510.10">
    <property type="entry name" value="Transferase(Phosphotransferase) domain 1"/>
    <property type="match status" value="1"/>
</dbReference>
<keyword evidence="4" id="KW-0067">ATP-binding</keyword>
<protein>
    <recommendedName>
        <fullName evidence="12">Protein kinase domain-containing protein</fullName>
    </recommendedName>
</protein>
<feature type="compositionally biased region" description="Polar residues" evidence="7">
    <location>
        <begin position="1"/>
        <end position="25"/>
    </location>
</feature>
<dbReference type="CDD" id="cd13999">
    <property type="entry name" value="STKc_MAP3K-like"/>
    <property type="match status" value="1"/>
</dbReference>
<dbReference type="FunFam" id="3.30.200.20:FF:000034">
    <property type="entry name" value="Kinase suppressor of Ras 1"/>
    <property type="match status" value="1"/>
</dbReference>
<feature type="region of interest" description="Disordered" evidence="7">
    <location>
        <begin position="1"/>
        <end position="33"/>
    </location>
</feature>
<evidence type="ECO:0000259" key="9">
    <source>
        <dbReference type="PROSITE" id="PS51671"/>
    </source>
</evidence>
<dbReference type="Proteomes" id="UP000198341">
    <property type="component" value="Chromosome 3"/>
</dbReference>
<evidence type="ECO:0000256" key="2">
    <source>
        <dbReference type="ARBA" id="ARBA00022741"/>
    </source>
</evidence>
<evidence type="ECO:0000256" key="6">
    <source>
        <dbReference type="ARBA" id="ARBA00048679"/>
    </source>
</evidence>
<dbReference type="PRINTS" id="PR00109">
    <property type="entry name" value="TYRKINASE"/>
</dbReference>
<name>K8ET70_9CHLO</name>
<dbReference type="EMBL" id="FO082276">
    <property type="protein sequence ID" value="CCO15640.1"/>
    <property type="molecule type" value="Genomic_DNA"/>
</dbReference>
<comment type="catalytic activity">
    <reaction evidence="6">
        <text>L-seryl-[protein] + ATP = O-phospho-L-seryl-[protein] + ADP + H(+)</text>
        <dbReference type="Rhea" id="RHEA:17989"/>
        <dbReference type="Rhea" id="RHEA-COMP:9863"/>
        <dbReference type="Rhea" id="RHEA-COMP:11604"/>
        <dbReference type="ChEBI" id="CHEBI:15378"/>
        <dbReference type="ChEBI" id="CHEBI:29999"/>
        <dbReference type="ChEBI" id="CHEBI:30616"/>
        <dbReference type="ChEBI" id="CHEBI:83421"/>
        <dbReference type="ChEBI" id="CHEBI:456216"/>
        <dbReference type="EC" id="2.7.11.1"/>
    </reaction>
</comment>
<dbReference type="RefSeq" id="XP_007514203.1">
    <property type="nucleotide sequence ID" value="XM_007514141.1"/>
</dbReference>
<evidence type="ECO:0008006" key="12">
    <source>
        <dbReference type="Google" id="ProtNLM"/>
    </source>
</evidence>
<dbReference type="PROSITE" id="PS00108">
    <property type="entry name" value="PROTEIN_KINASE_ST"/>
    <property type="match status" value="1"/>
</dbReference>
<dbReference type="OrthoDB" id="4062651at2759"/>
<keyword evidence="2" id="KW-0547">Nucleotide-binding</keyword>
<dbReference type="PROSITE" id="PS51671">
    <property type="entry name" value="ACT"/>
    <property type="match status" value="1"/>
</dbReference>
<reference evidence="10 11" key="1">
    <citation type="submission" date="2011-10" db="EMBL/GenBank/DDBJ databases">
        <authorList>
            <person name="Genoscope - CEA"/>
        </authorList>
    </citation>
    <scope>NUCLEOTIDE SEQUENCE [LARGE SCALE GENOMIC DNA]</scope>
    <source>
        <strain evidence="10 11">RCC 1105</strain>
    </source>
</reference>
<dbReference type="PANTHER" id="PTHR44329">
    <property type="entry name" value="SERINE/THREONINE-PROTEIN KINASE TNNI3K-RELATED"/>
    <property type="match status" value="1"/>
</dbReference>
<dbReference type="PANTHER" id="PTHR44329:SF261">
    <property type="entry name" value="ZINC FINGER CONTAINING PROTEIN KINASE-RELATED"/>
    <property type="match status" value="1"/>
</dbReference>
<dbReference type="SMART" id="SM00220">
    <property type="entry name" value="S_TKc"/>
    <property type="match status" value="1"/>
</dbReference>
<dbReference type="InterPro" id="IPR002912">
    <property type="entry name" value="ACT_dom"/>
</dbReference>
<feature type="compositionally biased region" description="Low complexity" evidence="7">
    <location>
        <begin position="193"/>
        <end position="211"/>
    </location>
</feature>
<proteinExistence type="predicted"/>
<evidence type="ECO:0000313" key="11">
    <source>
        <dbReference type="Proteomes" id="UP000198341"/>
    </source>
</evidence>
<feature type="compositionally biased region" description="Low complexity" evidence="7">
    <location>
        <begin position="166"/>
        <end position="177"/>
    </location>
</feature>
<evidence type="ECO:0000256" key="4">
    <source>
        <dbReference type="ARBA" id="ARBA00022840"/>
    </source>
</evidence>
<dbReference type="GO" id="GO:0005524">
    <property type="term" value="F:ATP binding"/>
    <property type="evidence" value="ECO:0007669"/>
    <property type="project" value="UniProtKB-KW"/>
</dbReference>
<feature type="compositionally biased region" description="Polar residues" evidence="7">
    <location>
        <begin position="144"/>
        <end position="158"/>
    </location>
</feature>
<evidence type="ECO:0000313" key="10">
    <source>
        <dbReference type="EMBL" id="CCO15640.1"/>
    </source>
</evidence>
<dbReference type="SUPFAM" id="SSF56112">
    <property type="entry name" value="Protein kinase-like (PK-like)"/>
    <property type="match status" value="1"/>
</dbReference>
<keyword evidence="1" id="KW-0808">Transferase</keyword>
<comment type="catalytic activity">
    <reaction evidence="5">
        <text>L-threonyl-[protein] + ATP = O-phospho-L-threonyl-[protein] + ADP + H(+)</text>
        <dbReference type="Rhea" id="RHEA:46608"/>
        <dbReference type="Rhea" id="RHEA-COMP:11060"/>
        <dbReference type="Rhea" id="RHEA-COMP:11605"/>
        <dbReference type="ChEBI" id="CHEBI:15378"/>
        <dbReference type="ChEBI" id="CHEBI:30013"/>
        <dbReference type="ChEBI" id="CHEBI:30616"/>
        <dbReference type="ChEBI" id="CHEBI:61977"/>
        <dbReference type="ChEBI" id="CHEBI:456216"/>
        <dbReference type="EC" id="2.7.11.1"/>
    </reaction>
</comment>
<accession>K8ET70</accession>
<dbReference type="STRING" id="41875.K8ET70"/>
<dbReference type="Gene3D" id="3.30.200.20">
    <property type="entry name" value="Phosphorylase Kinase, domain 1"/>
    <property type="match status" value="1"/>
</dbReference>